<feature type="region of interest" description="Disordered" evidence="1">
    <location>
        <begin position="167"/>
        <end position="198"/>
    </location>
</feature>
<evidence type="ECO:0000256" key="1">
    <source>
        <dbReference type="SAM" id="MobiDB-lite"/>
    </source>
</evidence>
<dbReference type="InterPro" id="IPR046357">
    <property type="entry name" value="PPIase_dom_sf"/>
</dbReference>
<reference evidence="3" key="2">
    <citation type="submission" date="2023-02" db="EMBL/GenBank/DDBJ databases">
        <authorList>
            <person name="Sun Q."/>
            <person name="Mori K."/>
        </authorList>
    </citation>
    <scope>NUCLEOTIDE SEQUENCE</scope>
    <source>
        <strain evidence="3">NBRC 112290</strain>
    </source>
</reference>
<feature type="chain" id="PRO_5041332725" description="Peptidylprolyl isomerase" evidence="2">
    <location>
        <begin position="31"/>
        <end position="335"/>
    </location>
</feature>
<keyword evidence="4" id="KW-1185">Reference proteome</keyword>
<proteinExistence type="predicted"/>
<dbReference type="Gene3D" id="3.10.50.40">
    <property type="match status" value="1"/>
</dbReference>
<organism evidence="3 4">
    <name type="scientific">Litorihabitans aurantiacus</name>
    <dbReference type="NCBI Taxonomy" id="1930061"/>
    <lineage>
        <taxon>Bacteria</taxon>
        <taxon>Bacillati</taxon>
        <taxon>Actinomycetota</taxon>
        <taxon>Actinomycetes</taxon>
        <taxon>Micrococcales</taxon>
        <taxon>Beutenbergiaceae</taxon>
        <taxon>Litorihabitans</taxon>
    </lineage>
</organism>
<dbReference type="SUPFAM" id="SSF54534">
    <property type="entry name" value="FKBP-like"/>
    <property type="match status" value="1"/>
</dbReference>
<dbReference type="Proteomes" id="UP001157161">
    <property type="component" value="Unassembled WGS sequence"/>
</dbReference>
<keyword evidence="2" id="KW-0732">Signal</keyword>
<feature type="signal peptide" evidence="2">
    <location>
        <begin position="1"/>
        <end position="30"/>
    </location>
</feature>
<reference evidence="3" key="1">
    <citation type="journal article" date="2014" name="Int. J. Syst. Evol. Microbiol.">
        <title>Complete genome sequence of Corynebacterium casei LMG S-19264T (=DSM 44701T), isolated from a smear-ripened cheese.</title>
        <authorList>
            <consortium name="US DOE Joint Genome Institute (JGI-PGF)"/>
            <person name="Walter F."/>
            <person name="Albersmeier A."/>
            <person name="Kalinowski J."/>
            <person name="Ruckert C."/>
        </authorList>
    </citation>
    <scope>NUCLEOTIDE SEQUENCE</scope>
    <source>
        <strain evidence="3">NBRC 112290</strain>
    </source>
</reference>
<evidence type="ECO:0000256" key="2">
    <source>
        <dbReference type="SAM" id="SignalP"/>
    </source>
</evidence>
<evidence type="ECO:0000313" key="3">
    <source>
        <dbReference type="EMBL" id="GMA31116.1"/>
    </source>
</evidence>
<comment type="caution">
    <text evidence="3">The sequence shown here is derived from an EMBL/GenBank/DDBJ whole genome shotgun (WGS) entry which is preliminary data.</text>
</comment>
<accession>A0AA37UVA1</accession>
<evidence type="ECO:0008006" key="5">
    <source>
        <dbReference type="Google" id="ProtNLM"/>
    </source>
</evidence>
<dbReference type="GO" id="GO:0003755">
    <property type="term" value="F:peptidyl-prolyl cis-trans isomerase activity"/>
    <property type="evidence" value="ECO:0007669"/>
    <property type="project" value="InterPro"/>
</dbReference>
<sequence>MTRLGAPRRPARRPAVAAVLAATLAIGALAGCRAQPEPEPTPTATVAVAGEFGVRPTITIAGGRTVEATSSQVLLEGEGPAVVEGQPLLIDFVALDIATGETVADTYPGLPEVRTMSADSLGAPLHDLLQGVTVGSRVELVEIGSAARPTPHVLVLDVLPLRATGAAREGEPGLPTLTLGPDGAPTPELPQDEPPPTGTRFAVTIKGDGPQVSSDQSVVLQLTSVRWSDGAVVDSTWGSAPRSLALSDLTPPLRGALLEQTVGSQILVVAPSGEAGSNETLVTVLDVLATADVAVPTGTEADPSEGTDLEPVPDPEQDLQPPGDTRPTDPPPSGQ</sequence>
<dbReference type="PROSITE" id="PS51257">
    <property type="entry name" value="PROKAR_LIPOPROTEIN"/>
    <property type="match status" value="1"/>
</dbReference>
<dbReference type="AlphaFoldDB" id="A0AA37UVA1"/>
<dbReference type="EMBL" id="BSUM01000001">
    <property type="protein sequence ID" value="GMA31116.1"/>
    <property type="molecule type" value="Genomic_DNA"/>
</dbReference>
<gene>
    <name evidence="3" type="ORF">GCM10025875_11080</name>
</gene>
<protein>
    <recommendedName>
        <fullName evidence="5">Peptidylprolyl isomerase</fullName>
    </recommendedName>
</protein>
<feature type="compositionally biased region" description="Acidic residues" evidence="1">
    <location>
        <begin position="302"/>
        <end position="317"/>
    </location>
</feature>
<evidence type="ECO:0000313" key="4">
    <source>
        <dbReference type="Proteomes" id="UP001157161"/>
    </source>
</evidence>
<feature type="region of interest" description="Disordered" evidence="1">
    <location>
        <begin position="295"/>
        <end position="335"/>
    </location>
</feature>
<dbReference type="RefSeq" id="WP_284249967.1">
    <property type="nucleotide sequence ID" value="NZ_BSUM01000001.1"/>
</dbReference>
<name>A0AA37UVA1_9MICO</name>